<dbReference type="SUPFAM" id="SSF56112">
    <property type="entry name" value="Protein kinase-like (PK-like)"/>
    <property type="match status" value="1"/>
</dbReference>
<organism evidence="14 15">
    <name type="scientific">Caulobacter vibrioides</name>
    <name type="common">Caulobacter crescentus</name>
    <dbReference type="NCBI Taxonomy" id="155892"/>
    <lineage>
        <taxon>Bacteria</taxon>
        <taxon>Pseudomonadati</taxon>
        <taxon>Pseudomonadota</taxon>
        <taxon>Alphaproteobacteria</taxon>
        <taxon>Caulobacterales</taxon>
        <taxon>Caulobacteraceae</taxon>
        <taxon>Caulobacter</taxon>
    </lineage>
</organism>
<evidence type="ECO:0000256" key="2">
    <source>
        <dbReference type="ARBA" id="ARBA00022670"/>
    </source>
</evidence>
<keyword evidence="7 10" id="KW-0862">Zinc</keyword>
<evidence type="ECO:0000256" key="8">
    <source>
        <dbReference type="ARBA" id="ARBA00022840"/>
    </source>
</evidence>
<keyword evidence="6 10" id="KW-0378">Hydrolase</keyword>
<keyword evidence="5" id="KW-0547">Nucleotide-binding</keyword>
<dbReference type="GO" id="GO:0046872">
    <property type="term" value="F:metal ion binding"/>
    <property type="evidence" value="ECO:0007669"/>
    <property type="project" value="UniProtKB-UniRule"/>
</dbReference>
<feature type="domain" description="ABC1 atypical kinase-like" evidence="12">
    <location>
        <begin position="601"/>
        <end position="840"/>
    </location>
</feature>
<feature type="domain" description="Oligopeptidase F N-terminal" evidence="13">
    <location>
        <begin position="74"/>
        <end position="141"/>
    </location>
</feature>
<evidence type="ECO:0000313" key="14">
    <source>
        <dbReference type="EMBL" id="OYX03965.1"/>
    </source>
</evidence>
<evidence type="ECO:0000256" key="10">
    <source>
        <dbReference type="RuleBase" id="RU003435"/>
    </source>
</evidence>
<evidence type="ECO:0000256" key="6">
    <source>
        <dbReference type="ARBA" id="ARBA00022801"/>
    </source>
</evidence>
<evidence type="ECO:0000256" key="7">
    <source>
        <dbReference type="ARBA" id="ARBA00022833"/>
    </source>
</evidence>
<keyword evidence="2 10" id="KW-0645">Protease</keyword>
<dbReference type="EMBL" id="NCDQ01000107">
    <property type="protein sequence ID" value="OYX03965.1"/>
    <property type="molecule type" value="Genomic_DNA"/>
</dbReference>
<dbReference type="CDD" id="cd13970">
    <property type="entry name" value="ABC1_ADCK3"/>
    <property type="match status" value="1"/>
</dbReference>
<keyword evidence="3" id="KW-0808">Transferase</keyword>
<dbReference type="NCBIfam" id="TIGR02290">
    <property type="entry name" value="M3_fam_3"/>
    <property type="match status" value="1"/>
</dbReference>
<sequence length="964" mass="106485">MFLEARKEPQRLGLLLDRGISLYEQATNGLWGVGAYAGLAASVARDDPAWAKFEADLRARSSQIAAESLFFTLELNQLEDREIAKALEAHPDAARWAPWLRRVRLSRPHELSPELERFIVDKAPAVANWVRLYDETLAKLTVKVGDESLTLAEALNRFSDPNLARRKAAADGLAKALEDRASTQALVLNTLAFEKQVEDRWRRYETPAQSRHLANEVDADAVDALEQAVVEAYPRLSHRYYALKAKVMGVEALDYWDRNAPLTAAAPRAYAWDEAKGMVLESFQDLAPKFADAAQVFFDKPWIDARPRPGKQSGAFAHPVTADRHPFVFMNYMGERRDVLTLAHELGHAVHQTLCQPLGTLLADTPLTLAETASIFGEGLVFDRLLAEATPEDRKGLLAGKIEDGLNTVVRQIAFHRFERRFHEARQDGELSPDQIGALWLDVMGESLGPAVRLNAGYEHYWAYVSHFCHAPFYVYAYAFGDLLVRGLMEKRREDPATFAPLYEDLLAAGGDMADDARDPERDRLTGRLSRFAKVGAGLSGAAVSYGANRMFGGDEADARNAKALKAALGGLKGPLMKAAQMFATVPDLLPPEFAKELAELQTNAPAMGWPFVRRRMAAELGADWQARFASFEQEAAAAASLGQVHRAVAHDGRALAVKLQYPDMQSAVESDLGQLRALIGLVKRMDGALDPSEAIVEIGDRLREELDYAREAKLMALYANFFADRADIRTPSPVTELSTGRLLSMTWLDGQGLLTFKTAPQAVRDRIAALLFEAWWSPMTHLGIIHGDPHLGNYTFAGEGATHLNLLDFGCIRIFPPKFVAGVVRLYRALANDDRAEQVEAYRSWGFQGLSDPLVDALNVWARFIYGPLLDDRVRTVADDVPPGEYGRREAFKVRQALKAVGGVTIPREFVFMDRAAIGLGAAFLHLGASHNWKQLFEASLEGFSEEAVAARQATALAAVGIQ</sequence>
<dbReference type="GO" id="GO:0005524">
    <property type="term" value="F:ATP binding"/>
    <property type="evidence" value="ECO:0007669"/>
    <property type="project" value="UniProtKB-KW"/>
</dbReference>
<comment type="cofactor">
    <cofactor evidence="10">
        <name>Zn(2+)</name>
        <dbReference type="ChEBI" id="CHEBI:29105"/>
    </cofactor>
    <text evidence="10">Binds 1 zinc ion.</text>
</comment>
<dbReference type="Pfam" id="PF03109">
    <property type="entry name" value="ABC1"/>
    <property type="match status" value="1"/>
</dbReference>
<dbReference type="Pfam" id="PF01432">
    <property type="entry name" value="Peptidase_M3"/>
    <property type="match status" value="1"/>
</dbReference>
<evidence type="ECO:0000256" key="5">
    <source>
        <dbReference type="ARBA" id="ARBA00022741"/>
    </source>
</evidence>
<evidence type="ECO:0000313" key="15">
    <source>
        <dbReference type="Proteomes" id="UP000215616"/>
    </source>
</evidence>
<dbReference type="SUPFAM" id="SSF55486">
    <property type="entry name" value="Metalloproteases ('zincins'), catalytic domain"/>
    <property type="match status" value="1"/>
</dbReference>
<dbReference type="Gene3D" id="1.20.140.70">
    <property type="entry name" value="Oligopeptidase f, N-terminal domain"/>
    <property type="match status" value="1"/>
</dbReference>
<dbReference type="CDD" id="cd09610">
    <property type="entry name" value="M3B_PepF"/>
    <property type="match status" value="1"/>
</dbReference>
<proteinExistence type="inferred from homology"/>
<dbReference type="InterPro" id="IPR001567">
    <property type="entry name" value="Pept_M3A_M3B_dom"/>
</dbReference>
<dbReference type="InterPro" id="IPR034646">
    <property type="entry name" value="ADCK3_dom"/>
</dbReference>
<keyword evidence="4 10" id="KW-0479">Metal-binding</keyword>
<name>A0A258D7Q3_CAUVI</name>
<keyword evidence="9 10" id="KW-0482">Metalloprotease</keyword>
<dbReference type="GO" id="GO:0006508">
    <property type="term" value="P:proteolysis"/>
    <property type="evidence" value="ECO:0007669"/>
    <property type="project" value="UniProtKB-KW"/>
</dbReference>
<dbReference type="InterPro" id="IPR011977">
    <property type="entry name" value="Pept_M3B_clade3"/>
</dbReference>
<evidence type="ECO:0000259" key="12">
    <source>
        <dbReference type="Pfam" id="PF03109"/>
    </source>
</evidence>
<feature type="domain" description="Peptidase M3A/M3B catalytic" evidence="11">
    <location>
        <begin position="164"/>
        <end position="511"/>
    </location>
</feature>
<evidence type="ECO:0008006" key="16">
    <source>
        <dbReference type="Google" id="ProtNLM"/>
    </source>
</evidence>
<comment type="similarity">
    <text evidence="10">Belongs to the peptidase M3 family.</text>
</comment>
<accession>A0A258D7Q3</accession>
<dbReference type="InterPro" id="IPR051409">
    <property type="entry name" value="Atypical_kinase_ADCK"/>
</dbReference>
<evidence type="ECO:0000256" key="9">
    <source>
        <dbReference type="ARBA" id="ARBA00023049"/>
    </source>
</evidence>
<evidence type="ECO:0000259" key="13">
    <source>
        <dbReference type="Pfam" id="PF08439"/>
    </source>
</evidence>
<keyword evidence="8" id="KW-0067">ATP-binding</keyword>
<evidence type="ECO:0000256" key="1">
    <source>
        <dbReference type="ARBA" id="ARBA00009670"/>
    </source>
</evidence>
<dbReference type="Pfam" id="PF08439">
    <property type="entry name" value="Peptidase_M3_N"/>
    <property type="match status" value="1"/>
</dbReference>
<dbReference type="PANTHER" id="PTHR43851">
    <property type="match status" value="1"/>
</dbReference>
<dbReference type="InterPro" id="IPR042088">
    <property type="entry name" value="OligoPept_F_C"/>
</dbReference>
<dbReference type="InterPro" id="IPR004147">
    <property type="entry name" value="ABC1_dom"/>
</dbReference>
<dbReference type="AlphaFoldDB" id="A0A258D7Q3"/>
<comment type="caution">
    <text evidence="14">The sequence shown here is derived from an EMBL/GenBank/DDBJ whole genome shotgun (WGS) entry which is preliminary data.</text>
</comment>
<dbReference type="Gene3D" id="1.10.1370.20">
    <property type="entry name" value="Oligoendopeptidase f, C-terminal domain"/>
    <property type="match status" value="1"/>
</dbReference>
<evidence type="ECO:0000259" key="11">
    <source>
        <dbReference type="Pfam" id="PF01432"/>
    </source>
</evidence>
<evidence type="ECO:0000256" key="4">
    <source>
        <dbReference type="ARBA" id="ARBA00022723"/>
    </source>
</evidence>
<dbReference type="GO" id="GO:0016740">
    <property type="term" value="F:transferase activity"/>
    <property type="evidence" value="ECO:0007669"/>
    <property type="project" value="UniProtKB-KW"/>
</dbReference>
<dbReference type="InterPro" id="IPR013647">
    <property type="entry name" value="OligopepF_N_dom"/>
</dbReference>
<dbReference type="GO" id="GO:0006744">
    <property type="term" value="P:ubiquinone biosynthetic process"/>
    <property type="evidence" value="ECO:0007669"/>
    <property type="project" value="TreeGrafter"/>
</dbReference>
<reference evidence="14 15" key="1">
    <citation type="submission" date="2017-03" db="EMBL/GenBank/DDBJ databases">
        <title>Lifting the veil on microbial sulfur biogeochemistry in mining wastewaters.</title>
        <authorList>
            <person name="Kantor R.S."/>
            <person name="Colenbrander Nelson T."/>
            <person name="Marshall S."/>
            <person name="Bennett D."/>
            <person name="Apte S."/>
            <person name="Camacho D."/>
            <person name="Thomas B.C."/>
            <person name="Warren L.A."/>
            <person name="Banfield J.F."/>
        </authorList>
    </citation>
    <scope>NUCLEOTIDE SEQUENCE [LARGE SCALE GENOMIC DNA]</scope>
    <source>
        <strain evidence="14">32-67-7</strain>
    </source>
</reference>
<protein>
    <recommendedName>
        <fullName evidence="16">Oligoendopeptidase F</fullName>
    </recommendedName>
</protein>
<dbReference type="PANTHER" id="PTHR43851:SF3">
    <property type="entry name" value="COENZYME Q8"/>
    <property type="match status" value="1"/>
</dbReference>
<dbReference type="InterPro" id="IPR011009">
    <property type="entry name" value="Kinase-like_dom_sf"/>
</dbReference>
<evidence type="ECO:0000256" key="3">
    <source>
        <dbReference type="ARBA" id="ARBA00022679"/>
    </source>
</evidence>
<comment type="similarity">
    <text evidence="1">Belongs to the protein kinase superfamily. ADCK protein kinase family.</text>
</comment>
<dbReference type="GO" id="GO:0004222">
    <property type="term" value="F:metalloendopeptidase activity"/>
    <property type="evidence" value="ECO:0007669"/>
    <property type="project" value="InterPro"/>
</dbReference>
<gene>
    <name evidence="14" type="ORF">B7Z12_08265</name>
</gene>
<dbReference type="Proteomes" id="UP000215616">
    <property type="component" value="Unassembled WGS sequence"/>
</dbReference>